<dbReference type="EnsemblMetazoa" id="G30381.1">
    <property type="protein sequence ID" value="G30381.1:cds"/>
    <property type="gene ID" value="G30381"/>
</dbReference>
<proteinExistence type="predicted"/>
<accession>A0A8W8LW43</accession>
<evidence type="ECO:0000313" key="1">
    <source>
        <dbReference type="EnsemblMetazoa" id="G30381.1:cds"/>
    </source>
</evidence>
<evidence type="ECO:0000313" key="2">
    <source>
        <dbReference type="Proteomes" id="UP000005408"/>
    </source>
</evidence>
<name>A0A8W8LW43_MAGGI</name>
<dbReference type="AlphaFoldDB" id="A0A8W8LW43"/>
<sequence>MMFVRKKTNIISNSVLCRVIQLLLLVCVLMTSYAYATISIQVTDRVIIYGKTDIDILCIVNGTSLESTDGIQLKKSNTNTVSISEFGTIWQDKILETRSQINASIKNVQLSYLRLTILACNVERTDEATYSCDLTATKEDFSNYYSNSTETSLNITGFVDEKTDKCGKYASTLKVLNTRMFQNYDEADIFINDLIYS</sequence>
<organism evidence="1 2">
    <name type="scientific">Magallana gigas</name>
    <name type="common">Pacific oyster</name>
    <name type="synonym">Crassostrea gigas</name>
    <dbReference type="NCBI Taxonomy" id="29159"/>
    <lineage>
        <taxon>Eukaryota</taxon>
        <taxon>Metazoa</taxon>
        <taxon>Spiralia</taxon>
        <taxon>Lophotrochozoa</taxon>
        <taxon>Mollusca</taxon>
        <taxon>Bivalvia</taxon>
        <taxon>Autobranchia</taxon>
        <taxon>Pteriomorphia</taxon>
        <taxon>Ostreida</taxon>
        <taxon>Ostreoidea</taxon>
        <taxon>Ostreidae</taxon>
        <taxon>Magallana</taxon>
    </lineage>
</organism>
<protein>
    <recommendedName>
        <fullName evidence="3">Ig-like domain-containing protein</fullName>
    </recommendedName>
</protein>
<reference evidence="1" key="1">
    <citation type="submission" date="2022-08" db="UniProtKB">
        <authorList>
            <consortium name="EnsemblMetazoa"/>
        </authorList>
    </citation>
    <scope>IDENTIFICATION</scope>
    <source>
        <strain evidence="1">05x7-T-G4-1.051#20</strain>
    </source>
</reference>
<evidence type="ECO:0008006" key="3">
    <source>
        <dbReference type="Google" id="ProtNLM"/>
    </source>
</evidence>
<keyword evidence="2" id="KW-1185">Reference proteome</keyword>
<dbReference type="Proteomes" id="UP000005408">
    <property type="component" value="Unassembled WGS sequence"/>
</dbReference>